<evidence type="ECO:0000256" key="1">
    <source>
        <dbReference type="SAM" id="MobiDB-lite"/>
    </source>
</evidence>
<feature type="region of interest" description="Disordered" evidence="1">
    <location>
        <begin position="79"/>
        <end position="115"/>
    </location>
</feature>
<organism evidence="2">
    <name type="scientific">Cyprideis torosa</name>
    <dbReference type="NCBI Taxonomy" id="163714"/>
    <lineage>
        <taxon>Eukaryota</taxon>
        <taxon>Metazoa</taxon>
        <taxon>Ecdysozoa</taxon>
        <taxon>Arthropoda</taxon>
        <taxon>Crustacea</taxon>
        <taxon>Oligostraca</taxon>
        <taxon>Ostracoda</taxon>
        <taxon>Podocopa</taxon>
        <taxon>Podocopida</taxon>
        <taxon>Cytherocopina</taxon>
        <taxon>Cytheroidea</taxon>
        <taxon>Cytherideidae</taxon>
        <taxon>Cyprideis</taxon>
    </lineage>
</organism>
<feature type="non-terminal residue" evidence="2">
    <location>
        <position position="1"/>
    </location>
</feature>
<dbReference type="AlphaFoldDB" id="A0A7R8ZUF9"/>
<dbReference type="EMBL" id="OB664432">
    <property type="protein sequence ID" value="CAD7232256.1"/>
    <property type="molecule type" value="Genomic_DNA"/>
</dbReference>
<protein>
    <submittedName>
        <fullName evidence="2">Uncharacterized protein</fullName>
    </submittedName>
</protein>
<reference evidence="2" key="1">
    <citation type="submission" date="2020-11" db="EMBL/GenBank/DDBJ databases">
        <authorList>
            <person name="Tran Van P."/>
        </authorList>
    </citation>
    <scope>NUCLEOTIDE SEQUENCE</scope>
</reference>
<proteinExistence type="predicted"/>
<gene>
    <name evidence="2" type="ORF">CTOB1V02_LOCUS10094</name>
</gene>
<evidence type="ECO:0000313" key="2">
    <source>
        <dbReference type="EMBL" id="CAD7232256.1"/>
    </source>
</evidence>
<sequence length="352" mass="39535">ANKRSPFAFMRPTIAYNRKTSTVHDVADGKGFAESLRRSVVPLSYRKVPTFRPTTVGKAPSRIPVRSFQPVQEITQLSFHDESSDDAEEQQEAGSSSSRATFSPVAPSPMLHHSRIPVITTNSSPIRVEPKVEQLRQNLEAWLHANNLTVQEFKRMHCFGLLEDSPPTEEASIAEERPNAEDVEVEHFITALKSLLEKGFPLADGVLWLKHWALEHPHFRNVDRFQKFEKALDEGQIHGLVSELDGLSLGKENEVPPNSPQAAASCSLGSSELHKTPAATPQLGLVKKVVSIRRKAFSSAKKKRDELPFTLTEVRRSMRPRSPFQKTQDDWETDSVPEVAQHLIQKNKFIVD</sequence>
<name>A0A7R8ZUF9_9CRUS</name>
<accession>A0A7R8ZUF9</accession>